<dbReference type="Gene3D" id="3.40.50.10740">
    <property type="entry name" value="Class I glutamine amidotransferase-like"/>
    <property type="match status" value="1"/>
</dbReference>
<evidence type="ECO:0000256" key="4">
    <source>
        <dbReference type="ARBA" id="ARBA00022801"/>
    </source>
</evidence>
<protein>
    <submittedName>
        <fullName evidence="8">S66 peptidase family protein</fullName>
        <ecNumber evidence="8">3.4.-.-</ecNumber>
    </submittedName>
</protein>
<keyword evidence="9" id="KW-1185">Reference proteome</keyword>
<dbReference type="InterPro" id="IPR027478">
    <property type="entry name" value="LdcA_N"/>
</dbReference>
<name>A0ABV9MCI4_9BACL</name>
<evidence type="ECO:0000256" key="2">
    <source>
        <dbReference type="ARBA" id="ARBA00022645"/>
    </source>
</evidence>
<dbReference type="RefSeq" id="WP_377277392.1">
    <property type="nucleotide sequence ID" value="NZ_JBHSGL010000005.1"/>
</dbReference>
<dbReference type="InterPro" id="IPR040449">
    <property type="entry name" value="Peptidase_S66_N"/>
</dbReference>
<dbReference type="PIRSF" id="PIRSF028757">
    <property type="entry name" value="LD-carboxypeptidase"/>
    <property type="match status" value="1"/>
</dbReference>
<dbReference type="InterPro" id="IPR027461">
    <property type="entry name" value="Carboxypeptidase_A_C_sf"/>
</dbReference>
<comment type="similarity">
    <text evidence="1">Belongs to the peptidase S66 family.</text>
</comment>
<feature type="domain" description="LD-carboxypeptidase N-terminal" evidence="6">
    <location>
        <begin position="12"/>
        <end position="129"/>
    </location>
</feature>
<dbReference type="GO" id="GO:0016787">
    <property type="term" value="F:hydrolase activity"/>
    <property type="evidence" value="ECO:0007669"/>
    <property type="project" value="UniProtKB-KW"/>
</dbReference>
<keyword evidence="4 8" id="KW-0378">Hydrolase</keyword>
<dbReference type="CDD" id="cd07062">
    <property type="entry name" value="Peptidase_S66_mccF_like"/>
    <property type="match status" value="1"/>
</dbReference>
<dbReference type="InterPro" id="IPR003507">
    <property type="entry name" value="S66_fam"/>
</dbReference>
<feature type="domain" description="LD-carboxypeptidase C-terminal" evidence="7">
    <location>
        <begin position="200"/>
        <end position="322"/>
    </location>
</feature>
<dbReference type="InterPro" id="IPR029062">
    <property type="entry name" value="Class_I_gatase-like"/>
</dbReference>
<evidence type="ECO:0000256" key="1">
    <source>
        <dbReference type="ARBA" id="ARBA00010233"/>
    </source>
</evidence>
<organism evidence="8 9">
    <name type="scientific">Planococcus dechangensis</name>
    <dbReference type="NCBI Taxonomy" id="1176255"/>
    <lineage>
        <taxon>Bacteria</taxon>
        <taxon>Bacillati</taxon>
        <taxon>Bacillota</taxon>
        <taxon>Bacilli</taxon>
        <taxon>Bacillales</taxon>
        <taxon>Caryophanaceae</taxon>
        <taxon>Planococcus</taxon>
    </lineage>
</organism>
<dbReference type="PANTHER" id="PTHR30237">
    <property type="entry name" value="MURAMOYLTETRAPEPTIDE CARBOXYPEPTIDASE"/>
    <property type="match status" value="1"/>
</dbReference>
<sequence>MIRYPNRPLQTIGVTAPSSGVPAEHHELLKAAISRLEQQGLSVQTTANAWTQQGARSSSAIDRAQQLAAMWQDPAIDAIIPPWGGELLLEILEHMDFRQAPAKWILGYSDLSLLALAMTLNTGIATAHGTNIIDLRGSETDPTTARWRDVLESTEGEFIEQVSSDFYQKSWDHANPSPLVFHLEEPTVWKTVSGRSETIEGRLLGGCIDVIRHLIGTPFGDVAKFRRAYIPQEPVVWYLENCEMSVTDLKRSLLQMKYADWFDNCAGIVFGRSAANEPVQGYTAQQVYKELAEQLDTPVIYDADIGHQPPQLIFVNGAFATISVQDGKGHIKQELRG</sequence>
<comment type="caution">
    <text evidence="8">The sequence shown here is derived from an EMBL/GenBank/DDBJ whole genome shotgun (WGS) entry which is preliminary data.</text>
</comment>
<evidence type="ECO:0000259" key="6">
    <source>
        <dbReference type="Pfam" id="PF02016"/>
    </source>
</evidence>
<dbReference type="SUPFAM" id="SSF52317">
    <property type="entry name" value="Class I glutamine amidotransferase-like"/>
    <property type="match status" value="1"/>
</dbReference>
<dbReference type="SUPFAM" id="SSF141986">
    <property type="entry name" value="LD-carboxypeptidase A C-terminal domain-like"/>
    <property type="match status" value="1"/>
</dbReference>
<reference evidence="9" key="1">
    <citation type="journal article" date="2019" name="Int. J. Syst. Evol. Microbiol.">
        <title>The Global Catalogue of Microorganisms (GCM) 10K type strain sequencing project: providing services to taxonomists for standard genome sequencing and annotation.</title>
        <authorList>
            <consortium name="The Broad Institute Genomics Platform"/>
            <consortium name="The Broad Institute Genome Sequencing Center for Infectious Disease"/>
            <person name="Wu L."/>
            <person name="Ma J."/>
        </authorList>
    </citation>
    <scope>NUCLEOTIDE SEQUENCE [LARGE SCALE GENOMIC DNA]</scope>
    <source>
        <strain evidence="9">CGMCC 1.12151</strain>
    </source>
</reference>
<keyword evidence="2" id="KW-0121">Carboxypeptidase</keyword>
<proteinExistence type="inferred from homology"/>
<evidence type="ECO:0000313" key="9">
    <source>
        <dbReference type="Proteomes" id="UP001595932"/>
    </source>
</evidence>
<gene>
    <name evidence="8" type="ORF">ACFO5U_05475</name>
</gene>
<dbReference type="Proteomes" id="UP001595932">
    <property type="component" value="Unassembled WGS sequence"/>
</dbReference>
<dbReference type="Pfam" id="PF02016">
    <property type="entry name" value="Peptidase_S66"/>
    <property type="match status" value="1"/>
</dbReference>
<accession>A0ABV9MCI4</accession>
<dbReference type="Pfam" id="PF17676">
    <property type="entry name" value="Peptidase_S66C"/>
    <property type="match status" value="1"/>
</dbReference>
<evidence type="ECO:0000313" key="8">
    <source>
        <dbReference type="EMBL" id="MFC4712293.1"/>
    </source>
</evidence>
<dbReference type="EC" id="3.4.-.-" evidence="8"/>
<dbReference type="InterPro" id="IPR040921">
    <property type="entry name" value="Peptidase_S66C"/>
</dbReference>
<evidence type="ECO:0000256" key="5">
    <source>
        <dbReference type="ARBA" id="ARBA00022825"/>
    </source>
</evidence>
<keyword evidence="5" id="KW-0720">Serine protease</keyword>
<dbReference type="Gene3D" id="3.50.30.60">
    <property type="entry name" value="LD-carboxypeptidase A C-terminal domain-like"/>
    <property type="match status" value="1"/>
</dbReference>
<evidence type="ECO:0000256" key="3">
    <source>
        <dbReference type="ARBA" id="ARBA00022670"/>
    </source>
</evidence>
<evidence type="ECO:0000259" key="7">
    <source>
        <dbReference type="Pfam" id="PF17676"/>
    </source>
</evidence>
<keyword evidence="3" id="KW-0645">Protease</keyword>
<dbReference type="EMBL" id="JBHSGL010000005">
    <property type="protein sequence ID" value="MFC4712293.1"/>
    <property type="molecule type" value="Genomic_DNA"/>
</dbReference>
<dbReference type="PANTHER" id="PTHR30237:SF2">
    <property type="entry name" value="MUREIN TETRAPEPTIDE CARBOXYPEPTIDASE"/>
    <property type="match status" value="1"/>
</dbReference>